<evidence type="ECO:0000256" key="5">
    <source>
        <dbReference type="ARBA" id="ARBA00015611"/>
    </source>
</evidence>
<dbReference type="GO" id="GO:0070006">
    <property type="term" value="F:metalloaminopeptidase activity"/>
    <property type="evidence" value="ECO:0007669"/>
    <property type="project" value="TreeGrafter"/>
</dbReference>
<dbReference type="EMBL" id="CP000891">
    <property type="protein sequence ID" value="ABX50764.1"/>
    <property type="molecule type" value="Genomic_DNA"/>
</dbReference>
<keyword evidence="6 15" id="KW-0031">Aminopeptidase</keyword>
<dbReference type="InterPro" id="IPR045357">
    <property type="entry name" value="Aminopeptidase_N-like_N"/>
</dbReference>
<dbReference type="PANTHER" id="PTHR11533:SF174">
    <property type="entry name" value="PUROMYCIN-SENSITIVE AMINOPEPTIDASE-RELATED"/>
    <property type="match status" value="1"/>
</dbReference>
<dbReference type="GO" id="GO:0006508">
    <property type="term" value="P:proteolysis"/>
    <property type="evidence" value="ECO:0007669"/>
    <property type="project" value="UniProtKB-KW"/>
</dbReference>
<dbReference type="MEROPS" id="M01.012"/>
<feature type="domain" description="Peptidase M1 membrane alanine aminopeptidase" evidence="12">
    <location>
        <begin position="298"/>
        <end position="512"/>
    </location>
</feature>
<evidence type="ECO:0000259" key="14">
    <source>
        <dbReference type="Pfam" id="PF17900"/>
    </source>
</evidence>
<dbReference type="SUPFAM" id="SSF63737">
    <property type="entry name" value="Leukotriene A4 hydrolase N-terminal domain"/>
    <property type="match status" value="1"/>
</dbReference>
<feature type="domain" description="ERAP1-like C-terminal" evidence="13">
    <location>
        <begin position="594"/>
        <end position="903"/>
    </location>
</feature>
<dbReference type="Gene3D" id="1.10.390.10">
    <property type="entry name" value="Neutral Protease Domain 2"/>
    <property type="match status" value="1"/>
</dbReference>
<dbReference type="Proteomes" id="UP000000770">
    <property type="component" value="Chromosome"/>
</dbReference>
<keyword evidence="11" id="KW-0482">Metalloprotease</keyword>
<evidence type="ECO:0000259" key="12">
    <source>
        <dbReference type="Pfam" id="PF01433"/>
    </source>
</evidence>
<evidence type="ECO:0000256" key="2">
    <source>
        <dbReference type="ARBA" id="ARBA00001947"/>
    </source>
</evidence>
<dbReference type="GO" id="GO:0008270">
    <property type="term" value="F:zinc ion binding"/>
    <property type="evidence" value="ECO:0007669"/>
    <property type="project" value="InterPro"/>
</dbReference>
<evidence type="ECO:0000256" key="8">
    <source>
        <dbReference type="ARBA" id="ARBA00022723"/>
    </source>
</evidence>
<dbReference type="Pfam" id="PF11838">
    <property type="entry name" value="ERAP1_C"/>
    <property type="match status" value="1"/>
</dbReference>
<dbReference type="InterPro" id="IPR014782">
    <property type="entry name" value="Peptidase_M1_dom"/>
</dbReference>
<dbReference type="PANTHER" id="PTHR11533">
    <property type="entry name" value="PROTEASE M1 ZINC METALLOPROTEASE"/>
    <property type="match status" value="1"/>
</dbReference>
<dbReference type="Gene3D" id="2.60.40.1730">
    <property type="entry name" value="tricorn interacting facor f3 domain"/>
    <property type="match status" value="1"/>
</dbReference>
<keyword evidence="10" id="KW-0862">Zinc</keyword>
<dbReference type="Pfam" id="PF17900">
    <property type="entry name" value="Peptidase_M1_N"/>
    <property type="match status" value="1"/>
</dbReference>
<dbReference type="CDD" id="cd09602">
    <property type="entry name" value="M1_APN"/>
    <property type="match status" value="1"/>
</dbReference>
<accession>A9L1G8</accession>
<protein>
    <recommendedName>
        <fullName evidence="5">Aminopeptidase N</fullName>
        <ecNumber evidence="4">3.4.11.2</ecNumber>
    </recommendedName>
</protein>
<dbReference type="InterPro" id="IPR001930">
    <property type="entry name" value="Peptidase_M1"/>
</dbReference>
<dbReference type="PRINTS" id="PR00756">
    <property type="entry name" value="ALADIPTASE"/>
</dbReference>
<dbReference type="GO" id="GO:0016285">
    <property type="term" value="F:alanyl aminopeptidase activity"/>
    <property type="evidence" value="ECO:0007669"/>
    <property type="project" value="UniProtKB-EC"/>
</dbReference>
<evidence type="ECO:0000313" key="16">
    <source>
        <dbReference type="Proteomes" id="UP000000770"/>
    </source>
</evidence>
<dbReference type="FunFam" id="2.60.40.1730:FF:000010">
    <property type="entry name" value="Putative aminopeptidase N"/>
    <property type="match status" value="1"/>
</dbReference>
<proteinExistence type="inferred from homology"/>
<evidence type="ECO:0000256" key="11">
    <source>
        <dbReference type="ARBA" id="ARBA00023049"/>
    </source>
</evidence>
<comment type="catalytic activity">
    <reaction evidence="1">
        <text>Release of an N-terminal amino acid, Xaa-|-Yaa- from a peptide, amide or arylamide. Xaa is preferably Ala, but may be most amino acids including Pro (slow action). When a terminal hydrophobic residue is followed by a prolyl residue, the two may be released as an intact Xaa-Pro dipeptide.</text>
        <dbReference type="EC" id="3.4.11.2"/>
    </reaction>
</comment>
<comment type="cofactor">
    <cofactor evidence="2">
        <name>Zn(2+)</name>
        <dbReference type="ChEBI" id="CHEBI:29105"/>
    </cofactor>
</comment>
<dbReference type="HOGENOM" id="CLU_007335_1_1_6"/>
<gene>
    <name evidence="15" type="ordered locus">Sbal195_3602</name>
</gene>
<keyword evidence="8" id="KW-0479">Metal-binding</keyword>
<name>A9L1G8_SHEB9</name>
<evidence type="ECO:0000256" key="10">
    <source>
        <dbReference type="ARBA" id="ARBA00022833"/>
    </source>
</evidence>
<dbReference type="GO" id="GO:0016020">
    <property type="term" value="C:membrane"/>
    <property type="evidence" value="ECO:0007669"/>
    <property type="project" value="TreeGrafter"/>
</dbReference>
<comment type="similarity">
    <text evidence="3">Belongs to the peptidase M1 family.</text>
</comment>
<reference evidence="15 16" key="1">
    <citation type="submission" date="2007-11" db="EMBL/GenBank/DDBJ databases">
        <title>Complete sequence of chromosome of Shewanella baltica OS195.</title>
        <authorList>
            <consortium name="US DOE Joint Genome Institute"/>
            <person name="Copeland A."/>
            <person name="Lucas S."/>
            <person name="Lapidus A."/>
            <person name="Barry K."/>
            <person name="Glavina del Rio T."/>
            <person name="Dalin E."/>
            <person name="Tice H."/>
            <person name="Pitluck S."/>
            <person name="Chain P."/>
            <person name="Malfatti S."/>
            <person name="Shin M."/>
            <person name="Vergez L."/>
            <person name="Schmutz J."/>
            <person name="Larimer F."/>
            <person name="Land M."/>
            <person name="Hauser L."/>
            <person name="Kyrpides N."/>
            <person name="Kim E."/>
            <person name="Brettar I."/>
            <person name="Rodrigues J."/>
            <person name="Konstantinidis K."/>
            <person name="Klappenbach J."/>
            <person name="Hofle M."/>
            <person name="Tiedje J."/>
            <person name="Richardson P."/>
        </authorList>
    </citation>
    <scope>NUCLEOTIDE SEQUENCE [LARGE SCALE GENOMIC DNA]</scope>
    <source>
        <strain evidence="15 16">OS195</strain>
    </source>
</reference>
<dbReference type="Pfam" id="PF01433">
    <property type="entry name" value="Peptidase_M1"/>
    <property type="match status" value="1"/>
</dbReference>
<dbReference type="KEGG" id="sbn:Sbal195_3602"/>
<evidence type="ECO:0000256" key="7">
    <source>
        <dbReference type="ARBA" id="ARBA00022670"/>
    </source>
</evidence>
<sequence length="918" mass="104366">MILAQIGADARDHLPLRQPQTPDIESKYPSRKQNKLLKDSVVNLFKASFVALACGALMSCATQSTLNTGPRDASAYISQYQAALRSQIISDVRYELDFQLTGEAEFSATSKVTFQLSEIPKQLSLDLNKAQIKRFIINGTAVYPNYNGAYISLNTRLLTSGENTVEVQFTRPHSTNGEGLHRFKDPVDGKVYLYSHFEPAAAQQMFAVFDQPDIKANYQITVTAPKDWQVISTMRESQITPAGAYNRWTFPDTPKLSPYNFSMHAGPYHMWQDNSGRYPMRLFARESVANQVTPQDWFNYTKQGLTFFDNYFGIPYPFKKYDQILVPDFLYGAMENAGAVTFAEDHFLYKAAMTADQKQSLAGVIMHEMAHQWFGDLVTMKWWNGLWLNESFASFMGTLATQEATEFTNAWRTFYAKGKQRAYEQDSLVTTHPIEVPVATTQNAFDNIDAITYQKGASTLKQLRHLLGDMVFRRGVSNYLKQYSYQNAELDDFINSLGKAAGRDLSAWTQEWLYSAGVNTIKAEYRCEGNRISDFSLIQLPASAELPTLREQKVQVALFTQGRFDLRHDVTVPVTYKGERTEVKQLIGERCPDLVYPNFDDWGFVKVELDDKSFNTAKQQLSNVSDPLLRSMLWQSLWDSVREGKLSLDQYLSTVFVNAPAETDYTIVGQIIDSMLRSKQYLAQIAPIQQNYAENAIKGLSQMSLRKAMESKGDNDFQRIWFDAYVSLASDRDSLRHLAQLVDGETKIKGLTLDQDLRWAIITQLNRYDFPNAQQRLTKEAAKDNSDSGEKAALAAQVIRPEAAAKRRWLSKVHQDSLPFSKQRIIMENLYPAEQKLLSAATAEERLASLRDMDKKGPVFMRNYAHNLIPTDCNYTSIAALDKVLDSQTGLSNLTRRNLLETRQMEQRCVLIKNKMTQ</sequence>
<dbReference type="InterPro" id="IPR042097">
    <property type="entry name" value="Aminopeptidase_N-like_N_sf"/>
</dbReference>
<keyword evidence="7" id="KW-0645">Protease</keyword>
<dbReference type="SUPFAM" id="SSF55486">
    <property type="entry name" value="Metalloproteases ('zincins'), catalytic domain"/>
    <property type="match status" value="1"/>
</dbReference>
<dbReference type="InterPro" id="IPR027268">
    <property type="entry name" value="Peptidase_M4/M1_CTD_sf"/>
</dbReference>
<organism evidence="15 16">
    <name type="scientific">Shewanella baltica (strain OS195)</name>
    <dbReference type="NCBI Taxonomy" id="399599"/>
    <lineage>
        <taxon>Bacteria</taxon>
        <taxon>Pseudomonadati</taxon>
        <taxon>Pseudomonadota</taxon>
        <taxon>Gammaproteobacteria</taxon>
        <taxon>Alteromonadales</taxon>
        <taxon>Shewanellaceae</taxon>
        <taxon>Shewanella</taxon>
    </lineage>
</organism>
<dbReference type="GO" id="GO:0005615">
    <property type="term" value="C:extracellular space"/>
    <property type="evidence" value="ECO:0007669"/>
    <property type="project" value="TreeGrafter"/>
</dbReference>
<dbReference type="InterPro" id="IPR050344">
    <property type="entry name" value="Peptidase_M1_aminopeptidases"/>
</dbReference>
<dbReference type="NCBIfam" id="TIGR02412">
    <property type="entry name" value="pepN_strep_liv"/>
    <property type="match status" value="1"/>
</dbReference>
<feature type="domain" description="Aminopeptidase N-like N-terminal" evidence="14">
    <location>
        <begin position="93"/>
        <end position="259"/>
    </location>
</feature>
<evidence type="ECO:0000256" key="3">
    <source>
        <dbReference type="ARBA" id="ARBA00010136"/>
    </source>
</evidence>
<dbReference type="EC" id="3.4.11.2" evidence="4"/>
<evidence type="ECO:0000256" key="1">
    <source>
        <dbReference type="ARBA" id="ARBA00000098"/>
    </source>
</evidence>
<evidence type="ECO:0000256" key="6">
    <source>
        <dbReference type="ARBA" id="ARBA00022438"/>
    </source>
</evidence>
<dbReference type="GO" id="GO:0005737">
    <property type="term" value="C:cytoplasm"/>
    <property type="evidence" value="ECO:0007669"/>
    <property type="project" value="TreeGrafter"/>
</dbReference>
<dbReference type="InterPro" id="IPR024571">
    <property type="entry name" value="ERAP1-like_C_dom"/>
</dbReference>
<evidence type="ECO:0000256" key="9">
    <source>
        <dbReference type="ARBA" id="ARBA00022801"/>
    </source>
</evidence>
<dbReference type="FunFam" id="1.10.390.10:FF:000006">
    <property type="entry name" value="Puromycin-sensitive aminopeptidase"/>
    <property type="match status" value="1"/>
</dbReference>
<evidence type="ECO:0000256" key="4">
    <source>
        <dbReference type="ARBA" id="ARBA00012564"/>
    </source>
</evidence>
<evidence type="ECO:0000313" key="15">
    <source>
        <dbReference type="EMBL" id="ABX50764.1"/>
    </source>
</evidence>
<dbReference type="GO" id="GO:0042277">
    <property type="term" value="F:peptide binding"/>
    <property type="evidence" value="ECO:0007669"/>
    <property type="project" value="TreeGrafter"/>
</dbReference>
<dbReference type="InterPro" id="IPR012778">
    <property type="entry name" value="Pept_M1_aminopeptidase"/>
</dbReference>
<dbReference type="AlphaFoldDB" id="A9L1G8"/>
<evidence type="ECO:0000259" key="13">
    <source>
        <dbReference type="Pfam" id="PF11838"/>
    </source>
</evidence>
<keyword evidence="9" id="KW-0378">Hydrolase</keyword>
<dbReference type="GO" id="GO:0043171">
    <property type="term" value="P:peptide catabolic process"/>
    <property type="evidence" value="ECO:0007669"/>
    <property type="project" value="TreeGrafter"/>
</dbReference>